<evidence type="ECO:0000256" key="4">
    <source>
        <dbReference type="SAM" id="Coils"/>
    </source>
</evidence>
<dbReference type="GO" id="GO:0046961">
    <property type="term" value="F:proton-transporting ATPase activity, rotational mechanism"/>
    <property type="evidence" value="ECO:0007669"/>
    <property type="project" value="InterPro"/>
</dbReference>
<dbReference type="SUPFAM" id="SSF160527">
    <property type="entry name" value="V-type ATPase subunit E-like"/>
    <property type="match status" value="1"/>
</dbReference>
<evidence type="ECO:0000313" key="7">
    <source>
        <dbReference type="Proteomes" id="UP001216638"/>
    </source>
</evidence>
<dbReference type="Proteomes" id="UP001216638">
    <property type="component" value="Chromosome 2"/>
</dbReference>
<name>A0AAF0DUY0_9BASI</name>
<dbReference type="Pfam" id="PF01991">
    <property type="entry name" value="vATP-synt_E"/>
    <property type="match status" value="1"/>
</dbReference>
<protein>
    <submittedName>
        <fullName evidence="6">V-ATPase V1 sector subunit E</fullName>
    </submittedName>
</protein>
<evidence type="ECO:0000256" key="2">
    <source>
        <dbReference type="ARBA" id="ARBA00022448"/>
    </source>
</evidence>
<dbReference type="Pfam" id="PF08561">
    <property type="entry name" value="Ribosomal_L37"/>
    <property type="match status" value="1"/>
</dbReference>
<keyword evidence="4" id="KW-0175">Coiled coil</keyword>
<dbReference type="PANTHER" id="PTHR45715">
    <property type="entry name" value="ATPASE H+-TRANSPORTING V1 SUBUNIT E1A-RELATED"/>
    <property type="match status" value="1"/>
</dbReference>
<dbReference type="InterPro" id="IPR038495">
    <property type="entry name" value="ATPase_E_C"/>
</dbReference>
<proteinExistence type="inferred from homology"/>
<feature type="compositionally biased region" description="Low complexity" evidence="5">
    <location>
        <begin position="144"/>
        <end position="154"/>
    </location>
</feature>
<dbReference type="EMBL" id="CP119952">
    <property type="protein sequence ID" value="WFC95261.1"/>
    <property type="molecule type" value="Genomic_DNA"/>
</dbReference>
<keyword evidence="2" id="KW-0813">Transport</keyword>
<sequence>MALRLAASRAIPGALRRAPWAPAGTAMRMAHSDAEKTAAKPDAQSVAPAGTVFTGLSIYKDKPDPVAKPDSEYPSWLWDLLEDPAVVSSKTLIAGDVDTTGMSKGEARAAYKRSAKLARQQLKKQQAAEAKEAARQLKMTPQQKAAAEAKAAAKAAKDALPKTPSEVHEEELKKRRALRKKNRATIKASNFVRYAMSVLSPFKMSHAMNDEEVNTELKKMVEFIRQEAQEKAREIQVKADEEFAIEKAKLVQQESSNLDAQFEKKKKQVETQQKIAKSNQSNKARLEVLKLREERLEGLFDKTKEQLKNLSKDQVKYKKLLENLLLQGLLDLVEPSVEVTARSGDVQLVQEVSESAVKRFKEITGRDTKVSVKDGLSKDSAGGLILAGHAGRIQLNNTLEERLRLLESDMLPELRLDLFGPNPHRAYVTAAH</sequence>
<dbReference type="HAMAP" id="MF_00311">
    <property type="entry name" value="ATP_synth_E_arch"/>
    <property type="match status" value="1"/>
</dbReference>
<dbReference type="GO" id="GO:0033178">
    <property type="term" value="C:proton-transporting two-sector ATPase complex, catalytic domain"/>
    <property type="evidence" value="ECO:0007669"/>
    <property type="project" value="InterPro"/>
</dbReference>
<keyword evidence="7" id="KW-1185">Reference proteome</keyword>
<reference evidence="6" key="1">
    <citation type="submission" date="2023-03" db="EMBL/GenBank/DDBJ databases">
        <title>Mating type loci evolution in Malassezia.</title>
        <authorList>
            <person name="Coelho M.A."/>
        </authorList>
    </citation>
    <scope>NUCLEOTIDE SEQUENCE</scope>
    <source>
        <strain evidence="6">CBS 14135</strain>
    </source>
</reference>
<keyword evidence="3" id="KW-0406">Ion transport</keyword>
<feature type="region of interest" description="Disordered" evidence="5">
    <location>
        <begin position="126"/>
        <end position="172"/>
    </location>
</feature>
<dbReference type="InterPro" id="IPR002842">
    <property type="entry name" value="ATPase_V1_Esu"/>
</dbReference>
<organism evidence="6 7">
    <name type="scientific">Malassezia brasiliensis</name>
    <dbReference type="NCBI Taxonomy" id="1821822"/>
    <lineage>
        <taxon>Eukaryota</taxon>
        <taxon>Fungi</taxon>
        <taxon>Dikarya</taxon>
        <taxon>Basidiomycota</taxon>
        <taxon>Ustilaginomycotina</taxon>
        <taxon>Malasseziomycetes</taxon>
        <taxon>Malasseziales</taxon>
        <taxon>Malasseziaceae</taxon>
        <taxon>Malassezia</taxon>
    </lineage>
</organism>
<evidence type="ECO:0000313" key="6">
    <source>
        <dbReference type="EMBL" id="WFC95261.1"/>
    </source>
</evidence>
<accession>A0AAF0DUY0</accession>
<evidence type="ECO:0000256" key="5">
    <source>
        <dbReference type="SAM" id="MobiDB-lite"/>
    </source>
</evidence>
<feature type="compositionally biased region" description="Basic and acidic residues" evidence="5">
    <location>
        <begin position="155"/>
        <end position="172"/>
    </location>
</feature>
<gene>
    <name evidence="6" type="primary">VMA4</name>
    <name evidence="6" type="ORF">MBRA1_001908</name>
</gene>
<feature type="coiled-coil region" evidence="4">
    <location>
        <begin position="286"/>
        <end position="327"/>
    </location>
</feature>
<dbReference type="AlphaFoldDB" id="A0AAF0DUY0"/>
<dbReference type="Gene3D" id="3.30.2320.30">
    <property type="entry name" value="ATP synthase, E subunit, C-terminal"/>
    <property type="match status" value="1"/>
</dbReference>
<evidence type="ECO:0000256" key="1">
    <source>
        <dbReference type="ARBA" id="ARBA00005901"/>
    </source>
</evidence>
<evidence type="ECO:0000256" key="3">
    <source>
        <dbReference type="ARBA" id="ARBA00023065"/>
    </source>
</evidence>
<dbReference type="Gene3D" id="6.10.250.1620">
    <property type="match status" value="1"/>
</dbReference>
<dbReference type="InterPro" id="IPR013870">
    <property type="entry name" value="Ribosomal_mL54"/>
</dbReference>
<comment type="similarity">
    <text evidence="1">Belongs to the V-ATPase E subunit family.</text>
</comment>